<dbReference type="SMART" id="SM00642">
    <property type="entry name" value="Aamy"/>
    <property type="match status" value="1"/>
</dbReference>
<evidence type="ECO:0000259" key="4">
    <source>
        <dbReference type="SMART" id="SM00642"/>
    </source>
</evidence>
<gene>
    <name evidence="5" type="primary">malL_1</name>
    <name evidence="5" type="ORF">ERS852385_00737</name>
</gene>
<proteinExistence type="inferred from homology"/>
<comment type="similarity">
    <text evidence="1">Belongs to the glycosyl hydrolase 13 family.</text>
</comment>
<evidence type="ECO:0000313" key="6">
    <source>
        <dbReference type="Proteomes" id="UP000095546"/>
    </source>
</evidence>
<dbReference type="GO" id="GO:0009313">
    <property type="term" value="P:oligosaccharide catabolic process"/>
    <property type="evidence" value="ECO:0007669"/>
    <property type="project" value="TreeGrafter"/>
</dbReference>
<keyword evidence="2 5" id="KW-0378">Hydrolase</keyword>
<dbReference type="EMBL" id="CYYU01000003">
    <property type="protein sequence ID" value="CUN55180.1"/>
    <property type="molecule type" value="Genomic_DNA"/>
</dbReference>
<dbReference type="Gene3D" id="2.60.40.1180">
    <property type="entry name" value="Golgi alpha-mannosidase II"/>
    <property type="match status" value="1"/>
</dbReference>
<dbReference type="RefSeq" id="WP_055160803.1">
    <property type="nucleotide sequence ID" value="NZ_CABIWZ010000003.1"/>
</dbReference>
<sequence length="562" mass="64732">MAEEQKAWWKEAVIYQIYPRSFQDSNGDGIGDLPGITRRIPYLKKLGVDVIWLSPIYQSPNDDNGYDISDYRAIMKDFGTMADFDTLLKTAHEAGIKLVMDLVVNHTSDEHAWFIESRKSRTNPYRDFYIWKDGRDGKEPNNWESYFSGPAWQYDAATDQYYLHCFSKKQPDLNWENTKVRDAVFDMMTWWCEKGIDGFRMDVISMISKDQSFPDGPLKADGYGDLSPHVCNGPRVHEYLQEMNDRVLSHYDLLTVGEAAGVTIDEAKKYARSDGKELGMVFQFEHVGPENGKGSIIDKWTTGKPQMPDVRAILNKWQLELEGKAWNSLYLDNHDQPRCVSMFGNDSPEWRVLSAKMLATCLHMQKGTPYIYQGEELGMTNTTFHSLADCQDLEEINAWHQYVDEQKKVTPETMLTCFNTVARDNARTPMQWDASDNAGFTDGTPWLAVNPNYKTINAEAALKDPDSTFYYYQKLIRLRHAYPIIVYGTFEPLLEEDPCVYAFARHLDNETLRVACNWTDKEVPCTLFEGLEGETLISNYEQHKADCLQPYEARVLLTRDAR</sequence>
<dbReference type="FunFam" id="3.20.20.80:FF:000064">
    <property type="entry name" value="Oligo-1,6-glucosidase"/>
    <property type="match status" value="2"/>
</dbReference>
<feature type="domain" description="Glycosyl hydrolase family 13 catalytic" evidence="4">
    <location>
        <begin position="16"/>
        <end position="427"/>
    </location>
</feature>
<dbReference type="InterPro" id="IPR017853">
    <property type="entry name" value="GH"/>
</dbReference>
<dbReference type="EC" id="3.2.1.10" evidence="5"/>
<dbReference type="FunFam" id="3.90.400.10:FF:000002">
    <property type="entry name" value="Sucrose isomerase"/>
    <property type="match status" value="1"/>
</dbReference>
<protein>
    <submittedName>
        <fullName evidence="5">Oligo-1,6-glucosidase</fullName>
        <ecNumber evidence="5">3.2.1.10</ecNumber>
    </submittedName>
</protein>
<dbReference type="GO" id="GO:0004556">
    <property type="term" value="F:alpha-amylase activity"/>
    <property type="evidence" value="ECO:0007669"/>
    <property type="project" value="TreeGrafter"/>
</dbReference>
<evidence type="ECO:0000313" key="5">
    <source>
        <dbReference type="EMBL" id="CUN55180.1"/>
    </source>
</evidence>
<dbReference type="InterPro" id="IPR006047">
    <property type="entry name" value="GH13_cat_dom"/>
</dbReference>
<dbReference type="AlphaFoldDB" id="A0A173XV74"/>
<dbReference type="OrthoDB" id="9805159at2"/>
<dbReference type="InterPro" id="IPR045857">
    <property type="entry name" value="O16G_dom_2"/>
</dbReference>
<dbReference type="CDD" id="cd11333">
    <property type="entry name" value="AmyAc_SI_OligoGlu_DGase"/>
    <property type="match status" value="1"/>
</dbReference>
<dbReference type="GO" id="GO:0004574">
    <property type="term" value="F:oligo-1,6-glucosidase activity"/>
    <property type="evidence" value="ECO:0007669"/>
    <property type="project" value="UniProtKB-EC"/>
</dbReference>
<dbReference type="SUPFAM" id="SSF51011">
    <property type="entry name" value="Glycosyl hydrolase domain"/>
    <property type="match status" value="1"/>
</dbReference>
<keyword evidence="3 5" id="KW-0326">Glycosidase</keyword>
<accession>A0A173XV74</accession>
<dbReference type="Gene3D" id="3.90.400.10">
    <property type="entry name" value="Oligo-1,6-glucosidase, Domain 2"/>
    <property type="match status" value="1"/>
</dbReference>
<organism evidence="5 6">
    <name type="scientific">Mitsuokella jalaludinii</name>
    <dbReference type="NCBI Taxonomy" id="187979"/>
    <lineage>
        <taxon>Bacteria</taxon>
        <taxon>Bacillati</taxon>
        <taxon>Bacillota</taxon>
        <taxon>Negativicutes</taxon>
        <taxon>Selenomonadales</taxon>
        <taxon>Selenomonadaceae</taxon>
        <taxon>Mitsuokella</taxon>
    </lineage>
</organism>
<dbReference type="NCBIfam" id="NF008183">
    <property type="entry name" value="PRK10933.1"/>
    <property type="match status" value="1"/>
</dbReference>
<dbReference type="Proteomes" id="UP000095546">
    <property type="component" value="Unassembled WGS sequence"/>
</dbReference>
<dbReference type="InterPro" id="IPR013780">
    <property type="entry name" value="Glyco_hydro_b"/>
</dbReference>
<name>A0A173XV74_9FIRM</name>
<evidence type="ECO:0000256" key="2">
    <source>
        <dbReference type="ARBA" id="ARBA00022801"/>
    </source>
</evidence>
<evidence type="ECO:0000256" key="1">
    <source>
        <dbReference type="ARBA" id="ARBA00008061"/>
    </source>
</evidence>
<dbReference type="Gene3D" id="3.20.20.80">
    <property type="entry name" value="Glycosidases"/>
    <property type="match status" value="1"/>
</dbReference>
<dbReference type="STRING" id="187979.ERS852385_00737"/>
<dbReference type="eggNOG" id="COG0366">
    <property type="taxonomic scope" value="Bacteria"/>
</dbReference>
<evidence type="ECO:0000256" key="3">
    <source>
        <dbReference type="ARBA" id="ARBA00023295"/>
    </source>
</evidence>
<dbReference type="Pfam" id="PF00128">
    <property type="entry name" value="Alpha-amylase"/>
    <property type="match status" value="1"/>
</dbReference>
<dbReference type="PANTHER" id="PTHR10357">
    <property type="entry name" value="ALPHA-AMYLASE FAMILY MEMBER"/>
    <property type="match status" value="1"/>
</dbReference>
<reference evidence="5 6" key="1">
    <citation type="submission" date="2015-09" db="EMBL/GenBank/DDBJ databases">
        <authorList>
            <consortium name="Pathogen Informatics"/>
        </authorList>
    </citation>
    <scope>NUCLEOTIDE SEQUENCE [LARGE SCALE GENOMIC DNA]</scope>
    <source>
        <strain evidence="5 6">2789STDY5608828</strain>
    </source>
</reference>
<dbReference type="SUPFAM" id="SSF51445">
    <property type="entry name" value="(Trans)glycosidases"/>
    <property type="match status" value="1"/>
</dbReference>
<keyword evidence="6" id="KW-1185">Reference proteome</keyword>
<dbReference type="PANTHER" id="PTHR10357:SF184">
    <property type="entry name" value="OLIGO-1,6-GLUCOSIDASE 1"/>
    <property type="match status" value="1"/>
</dbReference>